<dbReference type="InterPro" id="IPR050129">
    <property type="entry name" value="Zn_alcohol_dh"/>
</dbReference>
<keyword evidence="7" id="KW-1185">Reference proteome</keyword>
<dbReference type="GO" id="GO:0044281">
    <property type="term" value="P:small molecule metabolic process"/>
    <property type="evidence" value="ECO:0007669"/>
    <property type="project" value="UniProtKB-ARBA"/>
</dbReference>
<evidence type="ECO:0000256" key="2">
    <source>
        <dbReference type="ARBA" id="ARBA00022723"/>
    </source>
</evidence>
<accession>A0ABD6DZA8</accession>
<evidence type="ECO:0000259" key="5">
    <source>
        <dbReference type="SMART" id="SM00829"/>
    </source>
</evidence>
<evidence type="ECO:0000256" key="3">
    <source>
        <dbReference type="ARBA" id="ARBA00022833"/>
    </source>
</evidence>
<dbReference type="SUPFAM" id="SSF51735">
    <property type="entry name" value="NAD(P)-binding Rossmann-fold domains"/>
    <property type="match status" value="1"/>
</dbReference>
<dbReference type="Pfam" id="PF16912">
    <property type="entry name" value="Glu_dehyd_C"/>
    <property type="match status" value="1"/>
</dbReference>
<dbReference type="AlphaFoldDB" id="A0ABD6DZA8"/>
<dbReference type="GO" id="GO:0043168">
    <property type="term" value="F:anion binding"/>
    <property type="evidence" value="ECO:0007669"/>
    <property type="project" value="UniProtKB-ARBA"/>
</dbReference>
<evidence type="ECO:0000256" key="4">
    <source>
        <dbReference type="ARBA" id="ARBA00023002"/>
    </source>
</evidence>
<dbReference type="GO" id="GO:0046872">
    <property type="term" value="F:metal ion binding"/>
    <property type="evidence" value="ECO:0007669"/>
    <property type="project" value="UniProtKB-KW"/>
</dbReference>
<proteinExistence type="predicted"/>
<gene>
    <name evidence="6" type="ORF">ACFSAS_16770</name>
</gene>
<organism evidence="6 7">
    <name type="scientific">Halobellus litoreus</name>
    <dbReference type="NCBI Taxonomy" id="755310"/>
    <lineage>
        <taxon>Archaea</taxon>
        <taxon>Methanobacteriati</taxon>
        <taxon>Methanobacteriota</taxon>
        <taxon>Stenosarchaea group</taxon>
        <taxon>Halobacteria</taxon>
        <taxon>Halobacteriales</taxon>
        <taxon>Haloferacaceae</taxon>
        <taxon>Halobellus</taxon>
    </lineage>
</organism>
<reference evidence="6 7" key="1">
    <citation type="journal article" date="2019" name="Int. J. Syst. Evol. Microbiol.">
        <title>The Global Catalogue of Microorganisms (GCM) 10K type strain sequencing project: providing services to taxonomists for standard genome sequencing and annotation.</title>
        <authorList>
            <consortium name="The Broad Institute Genomics Platform"/>
            <consortium name="The Broad Institute Genome Sequencing Center for Infectious Disease"/>
            <person name="Wu L."/>
            <person name="Ma J."/>
        </authorList>
    </citation>
    <scope>NUCLEOTIDE SEQUENCE [LARGE SCALE GENOMIC DNA]</scope>
    <source>
        <strain evidence="6 7">CGMCC 1.10387</strain>
    </source>
</reference>
<keyword evidence="2" id="KW-0479">Metal-binding</keyword>
<dbReference type="PANTHER" id="PTHR43401:SF2">
    <property type="entry name" value="L-THREONINE 3-DEHYDROGENASE"/>
    <property type="match status" value="1"/>
</dbReference>
<sequence length="345" mass="36434">METIIFADDGERSLERSTATIPEPGPREVQLEIKATGVCGSDVGAWHRKSAYEFIETPRVPGHEYVGVISELGEDIEYFAVGDRVVERPLHSCGVCSACRNGASHVCENLEITGFHFDGGFAPYSVAPVYSLHPVPDSLTDQQAAMAEPMAVAARATVNRTNLTTGDDVLVLGAGPMGAFSALIGDTLAANVTVGGLSRDRPRFAVLEDLGIRTVNLETTSASESATEYADGGFDVVVDATGSTSALADGLAAARPNGEAVVIGIPSGNLDVTAPEFVRQEQRVSGSYGARPADFERALEIIEGVPDELDAMSQSYEPDDVEDAFRAFADGEIIKPILETALLAQ</sequence>
<dbReference type="Gene3D" id="3.40.50.720">
    <property type="entry name" value="NAD(P)-binding Rossmann-like Domain"/>
    <property type="match status" value="1"/>
</dbReference>
<feature type="domain" description="Enoyl reductase (ER)" evidence="5">
    <location>
        <begin position="10"/>
        <end position="338"/>
    </location>
</feature>
<dbReference type="PROSITE" id="PS00059">
    <property type="entry name" value="ADH_ZINC"/>
    <property type="match status" value="1"/>
</dbReference>
<comment type="caution">
    <text evidence="6">The sequence shown here is derived from an EMBL/GenBank/DDBJ whole genome shotgun (WGS) entry which is preliminary data.</text>
</comment>
<dbReference type="Pfam" id="PF08240">
    <property type="entry name" value="ADH_N"/>
    <property type="match status" value="1"/>
</dbReference>
<dbReference type="Gene3D" id="3.90.180.10">
    <property type="entry name" value="Medium-chain alcohol dehydrogenases, catalytic domain"/>
    <property type="match status" value="1"/>
</dbReference>
<evidence type="ECO:0000256" key="1">
    <source>
        <dbReference type="ARBA" id="ARBA00001947"/>
    </source>
</evidence>
<evidence type="ECO:0000313" key="6">
    <source>
        <dbReference type="EMBL" id="MFD1687254.1"/>
    </source>
</evidence>
<name>A0ABD6DZA8_9EURY</name>
<dbReference type="InterPro" id="IPR036291">
    <property type="entry name" value="NAD(P)-bd_dom_sf"/>
</dbReference>
<keyword evidence="3" id="KW-0862">Zinc</keyword>
<dbReference type="InterPro" id="IPR020843">
    <property type="entry name" value="ER"/>
</dbReference>
<dbReference type="EMBL" id="JBHUDP010000009">
    <property type="protein sequence ID" value="MFD1687254.1"/>
    <property type="molecule type" value="Genomic_DNA"/>
</dbReference>
<dbReference type="Proteomes" id="UP001597092">
    <property type="component" value="Unassembled WGS sequence"/>
</dbReference>
<dbReference type="GO" id="GO:0016616">
    <property type="term" value="F:oxidoreductase activity, acting on the CH-OH group of donors, NAD or NADP as acceptor"/>
    <property type="evidence" value="ECO:0007669"/>
    <property type="project" value="UniProtKB-ARBA"/>
</dbReference>
<dbReference type="InterPro" id="IPR031640">
    <property type="entry name" value="Glu_dehyd_C"/>
</dbReference>
<dbReference type="GO" id="GO:0030554">
    <property type="term" value="F:adenyl nucleotide binding"/>
    <property type="evidence" value="ECO:0007669"/>
    <property type="project" value="UniProtKB-ARBA"/>
</dbReference>
<dbReference type="SUPFAM" id="SSF50129">
    <property type="entry name" value="GroES-like"/>
    <property type="match status" value="1"/>
</dbReference>
<comment type="cofactor">
    <cofactor evidence="1">
        <name>Zn(2+)</name>
        <dbReference type="ChEBI" id="CHEBI:29105"/>
    </cofactor>
</comment>
<keyword evidence="4" id="KW-0560">Oxidoreductase</keyword>
<dbReference type="InterPro" id="IPR011032">
    <property type="entry name" value="GroES-like_sf"/>
</dbReference>
<dbReference type="InterPro" id="IPR013154">
    <property type="entry name" value="ADH-like_N"/>
</dbReference>
<protein>
    <submittedName>
        <fullName evidence="6">Zinc-binding dehydrogenase</fullName>
    </submittedName>
</protein>
<dbReference type="GO" id="GO:0051262">
    <property type="term" value="P:protein tetramerization"/>
    <property type="evidence" value="ECO:0007669"/>
    <property type="project" value="UniProtKB-ARBA"/>
</dbReference>
<evidence type="ECO:0000313" key="7">
    <source>
        <dbReference type="Proteomes" id="UP001597092"/>
    </source>
</evidence>
<dbReference type="InterPro" id="IPR002328">
    <property type="entry name" value="ADH_Zn_CS"/>
</dbReference>
<dbReference type="RefSeq" id="WP_256308979.1">
    <property type="nucleotide sequence ID" value="NZ_JANHAW010000003.1"/>
</dbReference>
<dbReference type="PANTHER" id="PTHR43401">
    <property type="entry name" value="L-THREONINE 3-DEHYDROGENASE"/>
    <property type="match status" value="1"/>
</dbReference>
<dbReference type="SMART" id="SM00829">
    <property type="entry name" value="PKS_ER"/>
    <property type="match status" value="1"/>
</dbReference>